<dbReference type="InterPro" id="IPR023214">
    <property type="entry name" value="HAD_sf"/>
</dbReference>
<feature type="chain" id="PRO_5016413828" description="Acid phosphatase" evidence="1">
    <location>
        <begin position="23"/>
        <end position="425"/>
    </location>
</feature>
<organism evidence="2 3">
    <name type="scientific">[Mycoplasma] phocae</name>
    <dbReference type="NCBI Taxonomy" id="142651"/>
    <lineage>
        <taxon>Bacteria</taxon>
        <taxon>Bacillati</taxon>
        <taxon>Mycoplasmatota</taxon>
        <taxon>Mycoplasmoidales</taxon>
        <taxon>Metamycoplasmataceae</taxon>
        <taxon>Metamycoplasma</taxon>
    </lineage>
</organism>
<dbReference type="KEGG" id="mpho:DA803_00290"/>
<dbReference type="OrthoDB" id="395856at2"/>
<proteinExistence type="predicted"/>
<sequence>MMKKWKFILGAMSPLAALPLIVASCTNKTTSNESIEDIKKKLEDNISQLSKEQKLDLINKIDINQTLDADQKAELISKFNSGAGIVASIVWFMNSAEARIAQIQAYQLATIAFDNLKKKAANDKMDYSALNSDGTVKNPETGKFVPVVFMDIDETIFVNEYTESWSVVENGGRFSEDKKDSIDAIGKRRAIPGSIDFINHVFKEGGIVMFNSGIRQLRPSIDGIKKNLISAGIDKKYIQDWMFWTSGVNPLKEDGKTYDPTPWITGTKNSASEVDKNFWKVTSKNQRMNGVSDNPNGWDFSKSQAGSGNAVKTRVIMKIGDDFNDFFDDAYKSERNNAKNIEFFKKPEIEKLFKDVTGATGIKVVKEKNSKEIKIENLAWHQFNLQVPGNAMYGGWSSGYGYANYKKLWDALKQINQNSNDNKVQ</sequence>
<accession>A0A2Z5IQJ4</accession>
<dbReference type="Gene3D" id="3.40.50.1000">
    <property type="entry name" value="HAD superfamily/HAD-like"/>
    <property type="match status" value="1"/>
</dbReference>
<evidence type="ECO:0000256" key="1">
    <source>
        <dbReference type="SAM" id="SignalP"/>
    </source>
</evidence>
<keyword evidence="3" id="KW-1185">Reference proteome</keyword>
<evidence type="ECO:0000313" key="3">
    <source>
        <dbReference type="Proteomes" id="UP000252477"/>
    </source>
</evidence>
<dbReference type="PROSITE" id="PS51257">
    <property type="entry name" value="PROKAR_LIPOPROTEIN"/>
    <property type="match status" value="1"/>
</dbReference>
<name>A0A2Z5IQJ4_9BACT</name>
<gene>
    <name evidence="2" type="ORF">DA803_00290</name>
</gene>
<evidence type="ECO:0008006" key="4">
    <source>
        <dbReference type="Google" id="ProtNLM"/>
    </source>
</evidence>
<dbReference type="InterPro" id="IPR005519">
    <property type="entry name" value="Acid_phosphat_B-like"/>
</dbReference>
<reference evidence="2 3" key="1">
    <citation type="submission" date="2018-05" db="EMBL/GenBank/DDBJ databases">
        <title>Annotation of the Mycoplasma phocidae genome.</title>
        <authorList>
            <person name="Brown D.R."/>
            <person name="Kutish G.F."/>
            <person name="Frasca S.Jr."/>
        </authorList>
    </citation>
    <scope>NUCLEOTIDE SEQUENCE [LARGE SCALE GENOMIC DNA]</scope>
    <source>
        <strain evidence="2 3">105</strain>
    </source>
</reference>
<dbReference type="EMBL" id="CP029295">
    <property type="protein sequence ID" value="AXE60541.1"/>
    <property type="molecule type" value="Genomic_DNA"/>
</dbReference>
<dbReference type="AlphaFoldDB" id="A0A2Z5IQJ4"/>
<feature type="signal peptide" evidence="1">
    <location>
        <begin position="1"/>
        <end position="22"/>
    </location>
</feature>
<keyword evidence="1" id="KW-0732">Signal</keyword>
<dbReference type="Proteomes" id="UP000252477">
    <property type="component" value="Chromosome"/>
</dbReference>
<protein>
    <recommendedName>
        <fullName evidence="4">Acid phosphatase</fullName>
    </recommendedName>
</protein>
<evidence type="ECO:0000313" key="2">
    <source>
        <dbReference type="EMBL" id="AXE60541.1"/>
    </source>
</evidence>
<dbReference type="Pfam" id="PF03767">
    <property type="entry name" value="Acid_phosphat_B"/>
    <property type="match status" value="1"/>
</dbReference>